<feature type="transmembrane region" description="Helical" evidence="5">
    <location>
        <begin position="12"/>
        <end position="45"/>
    </location>
</feature>
<keyword evidence="2 5" id="KW-0812">Transmembrane</keyword>
<keyword evidence="3 5" id="KW-1133">Transmembrane helix</keyword>
<evidence type="ECO:0000259" key="6">
    <source>
        <dbReference type="Pfam" id="PF01957"/>
    </source>
</evidence>
<dbReference type="Proteomes" id="UP000578569">
    <property type="component" value="Unassembled WGS sequence"/>
</dbReference>
<feature type="transmembrane region" description="Helical" evidence="5">
    <location>
        <begin position="51"/>
        <end position="69"/>
    </location>
</feature>
<dbReference type="EMBL" id="JACICF010000001">
    <property type="protein sequence ID" value="MBB3763827.1"/>
    <property type="molecule type" value="Genomic_DNA"/>
</dbReference>
<proteinExistence type="predicted"/>
<dbReference type="RefSeq" id="WP_183933142.1">
    <property type="nucleotide sequence ID" value="NZ_JACICF010000001.1"/>
</dbReference>
<dbReference type="Pfam" id="PF01957">
    <property type="entry name" value="NfeD"/>
    <property type="match status" value="1"/>
</dbReference>
<gene>
    <name evidence="7" type="ORF">FHS50_000850</name>
</gene>
<evidence type="ECO:0000256" key="5">
    <source>
        <dbReference type="SAM" id="Phobius"/>
    </source>
</evidence>
<dbReference type="PANTHER" id="PTHR33507">
    <property type="entry name" value="INNER MEMBRANE PROTEIN YBBJ"/>
    <property type="match status" value="1"/>
</dbReference>
<evidence type="ECO:0000256" key="3">
    <source>
        <dbReference type="ARBA" id="ARBA00022989"/>
    </source>
</evidence>
<dbReference type="PANTHER" id="PTHR33507:SF3">
    <property type="entry name" value="INNER MEMBRANE PROTEIN YBBJ"/>
    <property type="match status" value="1"/>
</dbReference>
<dbReference type="InterPro" id="IPR002810">
    <property type="entry name" value="NfeD-like_C"/>
</dbReference>
<evidence type="ECO:0000256" key="4">
    <source>
        <dbReference type="ARBA" id="ARBA00023136"/>
    </source>
</evidence>
<name>A0A839Z192_9SPHN</name>
<evidence type="ECO:0000313" key="7">
    <source>
        <dbReference type="EMBL" id="MBB3763827.1"/>
    </source>
</evidence>
<comment type="caution">
    <text evidence="7">The sequence shown here is derived from an EMBL/GenBank/DDBJ whole genome shotgun (WGS) entry which is preliminary data.</text>
</comment>
<dbReference type="InterPro" id="IPR012340">
    <property type="entry name" value="NA-bd_OB-fold"/>
</dbReference>
<dbReference type="InterPro" id="IPR052165">
    <property type="entry name" value="Membrane_assoc_protease"/>
</dbReference>
<dbReference type="GO" id="GO:0005886">
    <property type="term" value="C:plasma membrane"/>
    <property type="evidence" value="ECO:0007669"/>
    <property type="project" value="TreeGrafter"/>
</dbReference>
<dbReference type="Gene3D" id="2.40.50.140">
    <property type="entry name" value="Nucleic acid-binding proteins"/>
    <property type="match status" value="1"/>
</dbReference>
<evidence type="ECO:0000313" key="8">
    <source>
        <dbReference type="Proteomes" id="UP000578569"/>
    </source>
</evidence>
<evidence type="ECO:0000256" key="1">
    <source>
        <dbReference type="ARBA" id="ARBA00004141"/>
    </source>
</evidence>
<keyword evidence="4 5" id="KW-0472">Membrane</keyword>
<sequence length="153" mass="16367">MNDNLDPGMLWLIFGLLLLAAELIAPGVFLVFIGAAAVATGIFTWLFDLGLTFQLALFALYTALAVYIGKRIYAQPGVDESDGTLNEWAMRLVGRKVTAVGDFSHGEGRVRLGDSEWNAHGEVEAKAGEPLEVIGVDGTRLVVARPKALPPTA</sequence>
<accession>A0A839Z192</accession>
<dbReference type="AlphaFoldDB" id="A0A839Z192"/>
<organism evidence="7 8">
    <name type="scientific">Sphingomicrobium lutaoense</name>
    <dbReference type="NCBI Taxonomy" id="515949"/>
    <lineage>
        <taxon>Bacteria</taxon>
        <taxon>Pseudomonadati</taxon>
        <taxon>Pseudomonadota</taxon>
        <taxon>Alphaproteobacteria</taxon>
        <taxon>Sphingomonadales</taxon>
        <taxon>Sphingomonadaceae</taxon>
        <taxon>Sphingomicrobium</taxon>
    </lineage>
</organism>
<protein>
    <recommendedName>
        <fullName evidence="6">NfeD-like C-terminal domain-containing protein</fullName>
    </recommendedName>
</protein>
<comment type="subcellular location">
    <subcellularLocation>
        <location evidence="1">Membrane</location>
        <topology evidence="1">Multi-pass membrane protein</topology>
    </subcellularLocation>
</comment>
<reference evidence="7 8" key="1">
    <citation type="submission" date="2020-08" db="EMBL/GenBank/DDBJ databases">
        <title>Genomic Encyclopedia of Type Strains, Phase IV (KMG-IV): sequencing the most valuable type-strain genomes for metagenomic binning, comparative biology and taxonomic classification.</title>
        <authorList>
            <person name="Goeker M."/>
        </authorList>
    </citation>
    <scope>NUCLEOTIDE SEQUENCE [LARGE SCALE GENOMIC DNA]</scope>
    <source>
        <strain evidence="7 8">DSM 24194</strain>
    </source>
</reference>
<feature type="domain" description="NfeD-like C-terminal" evidence="6">
    <location>
        <begin position="91"/>
        <end position="144"/>
    </location>
</feature>
<keyword evidence="8" id="KW-1185">Reference proteome</keyword>
<dbReference type="SUPFAM" id="SSF141322">
    <property type="entry name" value="NfeD domain-like"/>
    <property type="match status" value="1"/>
</dbReference>
<evidence type="ECO:0000256" key="2">
    <source>
        <dbReference type="ARBA" id="ARBA00022692"/>
    </source>
</evidence>